<dbReference type="Pfam" id="PF01979">
    <property type="entry name" value="Amidohydro_1"/>
    <property type="match status" value="1"/>
</dbReference>
<dbReference type="Gene3D" id="3.20.20.140">
    <property type="entry name" value="Metal-dependent hydrolases"/>
    <property type="match status" value="1"/>
</dbReference>
<evidence type="ECO:0000313" key="11">
    <source>
        <dbReference type="Proteomes" id="UP000000653"/>
    </source>
</evidence>
<evidence type="ECO:0000256" key="6">
    <source>
        <dbReference type="ARBA" id="ARBA00022833"/>
    </source>
</evidence>
<evidence type="ECO:0000313" key="10">
    <source>
        <dbReference type="EMBL" id="ABJ15091.1"/>
    </source>
</evidence>
<dbReference type="FunFam" id="3.20.20.140:FF:000022">
    <property type="entry name" value="Guanine deaminase"/>
    <property type="match status" value="1"/>
</dbReference>
<comment type="similarity">
    <text evidence="2 8">Belongs to the metallo-dependent hydrolases superfamily. ATZ/TRZ family.</text>
</comment>
<protein>
    <recommendedName>
        <fullName evidence="3 7">Guanine deaminase</fullName>
        <shortName evidence="8">Guanase</shortName>
        <ecNumber evidence="3 7">3.5.4.3</ecNumber>
    </recommendedName>
    <alternativeName>
        <fullName evidence="8">Guanine aminohydrolase</fullName>
    </alternativeName>
</protein>
<dbReference type="GO" id="GO:0006147">
    <property type="term" value="P:guanine catabolic process"/>
    <property type="evidence" value="ECO:0007669"/>
    <property type="project" value="UniProtKB-UniRule"/>
</dbReference>
<comment type="pathway">
    <text evidence="1 8">Purine metabolism; guanine degradation; xanthine from guanine: step 1/1.</text>
</comment>
<evidence type="ECO:0000256" key="5">
    <source>
        <dbReference type="ARBA" id="ARBA00022801"/>
    </source>
</evidence>
<dbReference type="GO" id="GO:0005829">
    <property type="term" value="C:cytosol"/>
    <property type="evidence" value="ECO:0007669"/>
    <property type="project" value="TreeGrafter"/>
</dbReference>
<dbReference type="InterPro" id="IPR051607">
    <property type="entry name" value="Metallo-dep_hydrolases"/>
</dbReference>
<dbReference type="CDD" id="cd01303">
    <property type="entry name" value="GDEase"/>
    <property type="match status" value="1"/>
</dbReference>
<dbReference type="BioCyc" id="PAER208963:G1G74-139-MONOMER"/>
<keyword evidence="5 8" id="KW-0378">Hydrolase</keyword>
<dbReference type="SUPFAM" id="SSF51338">
    <property type="entry name" value="Composite domain of metallo-dependent hydrolases"/>
    <property type="match status" value="1"/>
</dbReference>
<dbReference type="PANTHER" id="PTHR11271">
    <property type="entry name" value="GUANINE DEAMINASE"/>
    <property type="match status" value="1"/>
</dbReference>
<dbReference type="EC" id="3.5.4.3" evidence="3 7"/>
<reference evidence="10 11" key="1">
    <citation type="journal article" date="2006" name="Genome Biol.">
        <title>Genomic analysis reveals that Pseudomonas aeruginosa virulence is combinatorial.</title>
        <authorList>
            <person name="Lee D.G."/>
            <person name="Urbach J.M."/>
            <person name="Wu G."/>
            <person name="Liberati N.T."/>
            <person name="Feinbaum R.L."/>
            <person name="Miyata S."/>
            <person name="Diggins L.T."/>
            <person name="He J."/>
            <person name="Saucier M."/>
            <person name="Deziel E."/>
            <person name="Friedman L."/>
            <person name="Li L."/>
            <person name="Grills G."/>
            <person name="Montgomery K."/>
            <person name="Kucherlapati R."/>
            <person name="Rahme L.G."/>
            <person name="Ausubel F.M."/>
        </authorList>
    </citation>
    <scope>NUCLEOTIDE SEQUENCE [LARGE SCALE GENOMIC DNA]</scope>
    <source>
        <strain evidence="10 11">UCBPP-PA14</strain>
    </source>
</reference>
<keyword evidence="4 8" id="KW-0479">Metal-binding</keyword>
<evidence type="ECO:0000256" key="2">
    <source>
        <dbReference type="ARBA" id="ARBA00006745"/>
    </source>
</evidence>
<accession>A0A0H2ZKE4</accession>
<dbReference type="GO" id="GO:0008270">
    <property type="term" value="F:zinc ion binding"/>
    <property type="evidence" value="ECO:0007669"/>
    <property type="project" value="UniProtKB-UniRule"/>
</dbReference>
<feature type="domain" description="Amidohydrolase-related" evidence="9">
    <location>
        <begin position="91"/>
        <end position="450"/>
    </location>
</feature>
<evidence type="ECO:0000256" key="7">
    <source>
        <dbReference type="NCBIfam" id="TIGR02967"/>
    </source>
</evidence>
<gene>
    <name evidence="10" type="primary">guaD</name>
    <name evidence="10" type="ordered locus">PA14_01660</name>
</gene>
<dbReference type="InterPro" id="IPR006680">
    <property type="entry name" value="Amidohydro-rel"/>
</dbReference>
<name>A0A0H2ZKE4_PSEAB</name>
<dbReference type="HOGENOM" id="CLU_012358_0_2_6"/>
<organism evidence="10 11">
    <name type="scientific">Pseudomonas aeruginosa (strain UCBPP-PA14)</name>
    <dbReference type="NCBI Taxonomy" id="208963"/>
    <lineage>
        <taxon>Bacteria</taxon>
        <taxon>Pseudomonadati</taxon>
        <taxon>Pseudomonadota</taxon>
        <taxon>Gammaproteobacteria</taxon>
        <taxon>Pseudomonadales</taxon>
        <taxon>Pseudomonadaceae</taxon>
        <taxon>Pseudomonas</taxon>
    </lineage>
</organism>
<evidence type="ECO:0000256" key="8">
    <source>
        <dbReference type="RuleBase" id="RU366009"/>
    </source>
</evidence>
<comment type="cofactor">
    <cofactor evidence="8">
        <name>Zn(2+)</name>
        <dbReference type="ChEBI" id="CHEBI:29105"/>
    </cofactor>
    <text evidence="8">Binds 1 zinc ion per subunit.</text>
</comment>
<dbReference type="Proteomes" id="UP000000653">
    <property type="component" value="Chromosome"/>
</dbReference>
<dbReference type="PANTHER" id="PTHR11271:SF6">
    <property type="entry name" value="GUANINE DEAMINASE"/>
    <property type="match status" value="1"/>
</dbReference>
<dbReference type="NCBIfam" id="TIGR02967">
    <property type="entry name" value="guan_deamin"/>
    <property type="match status" value="1"/>
</dbReference>
<dbReference type="AlphaFoldDB" id="A0A0H2ZKE4"/>
<comment type="catalytic activity">
    <reaction evidence="8">
        <text>guanine + H2O + H(+) = xanthine + NH4(+)</text>
        <dbReference type="Rhea" id="RHEA:14665"/>
        <dbReference type="ChEBI" id="CHEBI:15377"/>
        <dbReference type="ChEBI" id="CHEBI:15378"/>
        <dbReference type="ChEBI" id="CHEBI:16235"/>
        <dbReference type="ChEBI" id="CHEBI:17712"/>
        <dbReference type="ChEBI" id="CHEBI:28938"/>
        <dbReference type="EC" id="3.5.4.3"/>
    </reaction>
</comment>
<dbReference type="KEGG" id="pau:PA14_01660"/>
<dbReference type="InterPro" id="IPR032466">
    <property type="entry name" value="Metal_Hydrolase"/>
</dbReference>
<evidence type="ECO:0000259" key="9">
    <source>
        <dbReference type="Pfam" id="PF01979"/>
    </source>
</evidence>
<dbReference type="EMBL" id="CP000438">
    <property type="protein sequence ID" value="ABJ15091.1"/>
    <property type="molecule type" value="Genomic_DNA"/>
</dbReference>
<evidence type="ECO:0000256" key="3">
    <source>
        <dbReference type="ARBA" id="ARBA00012781"/>
    </source>
</evidence>
<dbReference type="RefSeq" id="WP_003137018.1">
    <property type="nucleotide sequence ID" value="NC_008463.1"/>
</dbReference>
<proteinExistence type="inferred from homology"/>
<comment type="function">
    <text evidence="8">Catalyzes the hydrolytic deamination of guanine, producing xanthine and ammonia.</text>
</comment>
<dbReference type="Gene3D" id="2.30.40.10">
    <property type="entry name" value="Urease, subunit C, domain 1"/>
    <property type="match status" value="1"/>
</dbReference>
<dbReference type="InterPro" id="IPR011059">
    <property type="entry name" value="Metal-dep_hydrolase_composite"/>
</dbReference>
<evidence type="ECO:0000256" key="4">
    <source>
        <dbReference type="ARBA" id="ARBA00022723"/>
    </source>
</evidence>
<evidence type="ECO:0000256" key="1">
    <source>
        <dbReference type="ARBA" id="ARBA00004984"/>
    </source>
</evidence>
<dbReference type="NCBIfam" id="NF006679">
    <property type="entry name" value="PRK09228.1"/>
    <property type="match status" value="1"/>
</dbReference>
<dbReference type="UniPathway" id="UPA00603">
    <property type="reaction ID" value="UER00660"/>
</dbReference>
<dbReference type="SUPFAM" id="SSF51556">
    <property type="entry name" value="Metallo-dependent hydrolases"/>
    <property type="match status" value="1"/>
</dbReference>
<dbReference type="GO" id="GO:0008892">
    <property type="term" value="F:guanine deaminase activity"/>
    <property type="evidence" value="ECO:0007669"/>
    <property type="project" value="UniProtKB-UniRule"/>
</dbReference>
<sequence length="456" mass="49656">MNDAVPAGNFVPPLVLRSDHGGSAMSSSAHRGRILHFLGDPAKLGDKAWEYFEDGLLWIEHGHVRALDHAAYLLPQLPADLPLEEHPQRLLLPGFVDCHVHYPQLGVIASYGTQLLDWLETHTFPAEQRFADAGYAAAQAELFLDELLRHGTTTALVFGTVHAVSAEAFFQAAQKRRLRMIAGKVLMDRNAPPALCDTAASGYAESRALIERWHGNGRLQYAVTPRFAPTSSPEQLAAAARLLDEYPGVYLHTHLSENLKEVAWVGELFPQAQDYLDVYHRAGLVGERSVFAHGIHLSERECRCLAHKNAALAHCPSSNLFIGSGLFDLGRAQQYGIRVGIGSDVGGGTSLSLLANLADAYKIQQLRGTSLDPFQALYLATLGGARALDLDGLVGNFLPGREADFVALDLAATPMIAQRMEHARGLADTLFVLNTLGDDRAVAETWVMGERRHAKG</sequence>
<dbReference type="InterPro" id="IPR014311">
    <property type="entry name" value="Guanine_deaminase"/>
</dbReference>
<keyword evidence="6 8" id="KW-0862">Zinc</keyword>